<evidence type="ECO:0000256" key="1">
    <source>
        <dbReference type="PIRSR" id="PIRSR605301-1"/>
    </source>
</evidence>
<gene>
    <name evidence="2" type="ORF">MSPICULIGERA_LOCUS5989</name>
</gene>
<dbReference type="Pfam" id="PF03637">
    <property type="entry name" value="Mob1_phocein"/>
    <property type="match status" value="1"/>
</dbReference>
<protein>
    <submittedName>
        <fullName evidence="2">Uncharacterized protein</fullName>
    </submittedName>
</protein>
<evidence type="ECO:0000313" key="3">
    <source>
        <dbReference type="Proteomes" id="UP001177023"/>
    </source>
</evidence>
<feature type="non-terminal residue" evidence="2">
    <location>
        <position position="1"/>
    </location>
</feature>
<organism evidence="2 3">
    <name type="scientific">Mesorhabditis spiculigera</name>
    <dbReference type="NCBI Taxonomy" id="96644"/>
    <lineage>
        <taxon>Eukaryota</taxon>
        <taxon>Metazoa</taxon>
        <taxon>Ecdysozoa</taxon>
        <taxon>Nematoda</taxon>
        <taxon>Chromadorea</taxon>
        <taxon>Rhabditida</taxon>
        <taxon>Rhabditina</taxon>
        <taxon>Rhabditomorpha</taxon>
        <taxon>Rhabditoidea</taxon>
        <taxon>Rhabditidae</taxon>
        <taxon>Mesorhabditinae</taxon>
        <taxon>Mesorhabditis</taxon>
    </lineage>
</organism>
<evidence type="ECO:0000313" key="2">
    <source>
        <dbReference type="EMBL" id="CAJ0567436.1"/>
    </source>
</evidence>
<dbReference type="SMART" id="SM01388">
    <property type="entry name" value="Mob1_phocein"/>
    <property type="match status" value="1"/>
</dbReference>
<name>A0AA36CFL5_9BILA</name>
<dbReference type="AlphaFoldDB" id="A0AA36CFL5"/>
<reference evidence="2" key="1">
    <citation type="submission" date="2023-06" db="EMBL/GenBank/DDBJ databases">
        <authorList>
            <person name="Delattre M."/>
        </authorList>
    </citation>
    <scope>NUCLEOTIDE SEQUENCE</scope>
    <source>
        <strain evidence="2">AF72</strain>
    </source>
</reference>
<feature type="binding site" evidence="1">
    <location>
        <position position="133"/>
    </location>
    <ligand>
        <name>Zn(2+)</name>
        <dbReference type="ChEBI" id="CHEBI:29105"/>
    </ligand>
</feature>
<keyword evidence="1" id="KW-0479">Metal-binding</keyword>
<comment type="caution">
    <text evidence="2">The sequence shown here is derived from an EMBL/GenBank/DDBJ whole genome shotgun (WGS) entry which is preliminary data.</text>
</comment>
<dbReference type="Proteomes" id="UP001177023">
    <property type="component" value="Unassembled WGS sequence"/>
</dbReference>
<feature type="binding site" evidence="1">
    <location>
        <position position="54"/>
    </location>
    <ligand>
        <name>Zn(2+)</name>
        <dbReference type="ChEBI" id="CHEBI:29105"/>
    </ligand>
</feature>
<dbReference type="InterPro" id="IPR036703">
    <property type="entry name" value="MOB_kinase_act_sf"/>
</dbReference>
<keyword evidence="1" id="KW-0862">Zinc</keyword>
<feature type="binding site" evidence="1">
    <location>
        <position position="128"/>
    </location>
    <ligand>
        <name>Zn(2+)</name>
        <dbReference type="ChEBI" id="CHEBI:29105"/>
    </ligand>
</feature>
<feature type="binding site" evidence="1">
    <location>
        <position position="49"/>
    </location>
    <ligand>
        <name>Zn(2+)</name>
        <dbReference type="ChEBI" id="CHEBI:29105"/>
    </ligand>
</feature>
<sequence length="136" mass="15296">MDCQTLGSGNLRDAVRLPKGEDINEWLAVNIADLSNQVCMLYGMLDTICTSSSCPKMSVQGHEYDFQDSQKQTLHTTAPMYISYLLTGIQEQLDDETIFPSQLGKPFPADFISICEGIMCQLFRVFAHVYHAHLNE</sequence>
<keyword evidence="3" id="KW-1185">Reference proteome</keyword>
<dbReference type="PANTHER" id="PTHR22599">
    <property type="entry name" value="MPS ONE BINDER KINASE ACTIVATOR-LIKE MOB"/>
    <property type="match status" value="1"/>
</dbReference>
<accession>A0AA36CFL5</accession>
<dbReference type="SUPFAM" id="SSF101152">
    <property type="entry name" value="Mob1/phocein"/>
    <property type="match status" value="1"/>
</dbReference>
<dbReference type="Gene3D" id="1.20.140.30">
    <property type="entry name" value="MOB kinase activator"/>
    <property type="match status" value="1"/>
</dbReference>
<dbReference type="InterPro" id="IPR005301">
    <property type="entry name" value="MOB_kinase_act_fam"/>
</dbReference>
<proteinExistence type="predicted"/>
<dbReference type="EMBL" id="CATQJA010001493">
    <property type="protein sequence ID" value="CAJ0567436.1"/>
    <property type="molecule type" value="Genomic_DNA"/>
</dbReference>